<gene>
    <name evidence="1" type="ORF">DQ393_10305</name>
</gene>
<organism evidence="1 2">
    <name type="scientific">Rhizobium tropici</name>
    <dbReference type="NCBI Taxonomy" id="398"/>
    <lineage>
        <taxon>Bacteria</taxon>
        <taxon>Pseudomonadati</taxon>
        <taxon>Pseudomonadota</taxon>
        <taxon>Alphaproteobacteria</taxon>
        <taxon>Hyphomicrobiales</taxon>
        <taxon>Rhizobiaceae</taxon>
        <taxon>Rhizobium/Agrobacterium group</taxon>
        <taxon>Rhizobium</taxon>
    </lineage>
</organism>
<dbReference type="EMBL" id="QMKK01000025">
    <property type="protein sequence ID" value="RAX42060.1"/>
    <property type="molecule type" value="Genomic_DNA"/>
</dbReference>
<dbReference type="PROSITE" id="PS51257">
    <property type="entry name" value="PROKAR_LIPOPROTEIN"/>
    <property type="match status" value="1"/>
</dbReference>
<dbReference type="RefSeq" id="WP_112341744.1">
    <property type="nucleotide sequence ID" value="NZ_QMKK01000025.1"/>
</dbReference>
<sequence>MKRLLVGTIFAIAGCMPLYLISERHARADDWGCQVILCLSNPGGPTQYAACRPPINKLWQELAKGHSFPTCSGVGFRASRPGYEPYFCSDNYRLTTRYGERSQQETCVSRTLSKVDGGYCASGRDGGARDDGLVISARWQRDGRHVQCMGYPTARPNVRSEPHYVDVTIDGVGSQRVWY</sequence>
<accession>A0A329YMB8</accession>
<dbReference type="AlphaFoldDB" id="A0A329YMB8"/>
<dbReference type="OrthoDB" id="8162253at2"/>
<protein>
    <submittedName>
        <fullName evidence="1">Uncharacterized protein</fullName>
    </submittedName>
</protein>
<reference evidence="1 2" key="1">
    <citation type="submission" date="2018-06" db="EMBL/GenBank/DDBJ databases">
        <title>Whole Genome Sequence of an efficient microsymbiont, Rhizobium tropici.</title>
        <authorList>
            <person name="Srinivasan R."/>
            <person name="Singh H.V."/>
            <person name="Srivastava R."/>
            <person name="Kumari B."/>
            <person name="Radhakrishna A."/>
        </authorList>
    </citation>
    <scope>NUCLEOTIDE SEQUENCE [LARGE SCALE GENOMIC DNA]</scope>
    <source>
        <strain evidence="1 2">IGFRI Rhizo-19</strain>
    </source>
</reference>
<comment type="caution">
    <text evidence="1">The sequence shown here is derived from an EMBL/GenBank/DDBJ whole genome shotgun (WGS) entry which is preliminary data.</text>
</comment>
<name>A0A329YMB8_RHITR</name>
<evidence type="ECO:0000313" key="1">
    <source>
        <dbReference type="EMBL" id="RAX42060.1"/>
    </source>
</evidence>
<evidence type="ECO:0000313" key="2">
    <source>
        <dbReference type="Proteomes" id="UP000251205"/>
    </source>
</evidence>
<dbReference type="Proteomes" id="UP000251205">
    <property type="component" value="Unassembled WGS sequence"/>
</dbReference>
<proteinExistence type="predicted"/>